<organism evidence="1 2">
    <name type="scientific">Exocentrus adspersus</name>
    <dbReference type="NCBI Taxonomy" id="1586481"/>
    <lineage>
        <taxon>Eukaryota</taxon>
        <taxon>Metazoa</taxon>
        <taxon>Ecdysozoa</taxon>
        <taxon>Arthropoda</taxon>
        <taxon>Hexapoda</taxon>
        <taxon>Insecta</taxon>
        <taxon>Pterygota</taxon>
        <taxon>Neoptera</taxon>
        <taxon>Endopterygota</taxon>
        <taxon>Coleoptera</taxon>
        <taxon>Polyphaga</taxon>
        <taxon>Cucujiformia</taxon>
        <taxon>Chrysomeloidea</taxon>
        <taxon>Cerambycidae</taxon>
        <taxon>Lamiinae</taxon>
        <taxon>Acanthocinini</taxon>
        <taxon>Exocentrus</taxon>
    </lineage>
</organism>
<comment type="caution">
    <text evidence="1">The sequence shown here is derived from an EMBL/GenBank/DDBJ whole genome shotgun (WGS) entry which is preliminary data.</text>
</comment>
<dbReference type="Proteomes" id="UP001159042">
    <property type="component" value="Unassembled WGS sequence"/>
</dbReference>
<evidence type="ECO:0000313" key="2">
    <source>
        <dbReference type="Proteomes" id="UP001159042"/>
    </source>
</evidence>
<keyword evidence="2" id="KW-1185">Reference proteome</keyword>
<reference evidence="1 2" key="1">
    <citation type="journal article" date="2023" name="Insect Mol. Biol.">
        <title>Genome sequencing provides insights into the evolution of gene families encoding plant cell wall-degrading enzymes in longhorned beetles.</title>
        <authorList>
            <person name="Shin N.R."/>
            <person name="Okamura Y."/>
            <person name="Kirsch R."/>
            <person name="Pauchet Y."/>
        </authorList>
    </citation>
    <scope>NUCLEOTIDE SEQUENCE [LARGE SCALE GENOMIC DNA]</scope>
    <source>
        <strain evidence="1">EAD_L_NR</strain>
    </source>
</reference>
<evidence type="ECO:0000313" key="1">
    <source>
        <dbReference type="EMBL" id="KAJ8911289.1"/>
    </source>
</evidence>
<protein>
    <submittedName>
        <fullName evidence="1">Uncharacterized protein</fullName>
    </submittedName>
</protein>
<proteinExistence type="predicted"/>
<name>A0AAV8VAS4_9CUCU</name>
<gene>
    <name evidence="1" type="ORF">NQ315_015292</name>
</gene>
<dbReference type="AlphaFoldDB" id="A0AAV8VAS4"/>
<dbReference type="EMBL" id="JANEYG010000203">
    <property type="protein sequence ID" value="KAJ8911289.1"/>
    <property type="molecule type" value="Genomic_DNA"/>
</dbReference>
<accession>A0AAV8VAS4</accession>
<sequence>MCHSFILRVPKDGTQWTGWRQDRRNSIRDAWKCLYLSGFRSGYKGLSKPTKMSLNLLVP</sequence>